<feature type="non-terminal residue" evidence="4">
    <location>
        <position position="1"/>
    </location>
</feature>
<dbReference type="InterPro" id="IPR000719">
    <property type="entry name" value="Prot_kinase_dom"/>
</dbReference>
<dbReference type="KEGG" id="spar:SPRG_14382"/>
<feature type="domain" description="Protein kinase" evidence="3">
    <location>
        <begin position="1"/>
        <end position="249"/>
    </location>
</feature>
<evidence type="ECO:0000313" key="5">
    <source>
        <dbReference type="Proteomes" id="UP000030745"/>
    </source>
</evidence>
<reference evidence="4 5" key="1">
    <citation type="journal article" date="2013" name="PLoS Genet.">
        <title>Distinctive expansion of potential virulence genes in the genome of the oomycete fish pathogen Saprolegnia parasitica.</title>
        <authorList>
            <person name="Jiang R.H."/>
            <person name="de Bruijn I."/>
            <person name="Haas B.J."/>
            <person name="Belmonte R."/>
            <person name="Lobach L."/>
            <person name="Christie J."/>
            <person name="van den Ackerveken G."/>
            <person name="Bottin A."/>
            <person name="Bulone V."/>
            <person name="Diaz-Moreno S.M."/>
            <person name="Dumas B."/>
            <person name="Fan L."/>
            <person name="Gaulin E."/>
            <person name="Govers F."/>
            <person name="Grenville-Briggs L.J."/>
            <person name="Horner N.R."/>
            <person name="Levin J.Z."/>
            <person name="Mammella M."/>
            <person name="Meijer H.J."/>
            <person name="Morris P."/>
            <person name="Nusbaum C."/>
            <person name="Oome S."/>
            <person name="Phillips A.J."/>
            <person name="van Rooyen D."/>
            <person name="Rzeszutek E."/>
            <person name="Saraiva M."/>
            <person name="Secombes C.J."/>
            <person name="Seidl M.F."/>
            <person name="Snel B."/>
            <person name="Stassen J.H."/>
            <person name="Sykes S."/>
            <person name="Tripathy S."/>
            <person name="van den Berg H."/>
            <person name="Vega-Arreguin J.C."/>
            <person name="Wawra S."/>
            <person name="Young S.K."/>
            <person name="Zeng Q."/>
            <person name="Dieguez-Uribeondo J."/>
            <person name="Russ C."/>
            <person name="Tyler B.M."/>
            <person name="van West P."/>
        </authorList>
    </citation>
    <scope>NUCLEOTIDE SEQUENCE [LARGE SCALE GENOMIC DNA]</scope>
    <source>
        <strain evidence="4 5">CBS 223.65</strain>
    </source>
</reference>
<accession>A0A067BKE5</accession>
<gene>
    <name evidence="4" type="ORF">SPRG_14382</name>
</gene>
<dbReference type="PROSITE" id="PS50011">
    <property type="entry name" value="PROTEIN_KINASE_DOM"/>
    <property type="match status" value="1"/>
</dbReference>
<evidence type="ECO:0000256" key="1">
    <source>
        <dbReference type="ARBA" id="ARBA00022741"/>
    </source>
</evidence>
<keyword evidence="5" id="KW-1185">Reference proteome</keyword>
<name>A0A067BKE5_SAPPC</name>
<organism evidence="4 5">
    <name type="scientific">Saprolegnia parasitica (strain CBS 223.65)</name>
    <dbReference type="NCBI Taxonomy" id="695850"/>
    <lineage>
        <taxon>Eukaryota</taxon>
        <taxon>Sar</taxon>
        <taxon>Stramenopiles</taxon>
        <taxon>Oomycota</taxon>
        <taxon>Saprolegniomycetes</taxon>
        <taxon>Saprolegniales</taxon>
        <taxon>Saprolegniaceae</taxon>
        <taxon>Saprolegnia</taxon>
    </lineage>
</organism>
<dbReference type="Proteomes" id="UP000030745">
    <property type="component" value="Unassembled WGS sequence"/>
</dbReference>
<keyword evidence="2" id="KW-0067">ATP-binding</keyword>
<dbReference type="PANTHER" id="PTHR48012">
    <property type="entry name" value="STERILE20-LIKE KINASE, ISOFORM B-RELATED"/>
    <property type="match status" value="1"/>
</dbReference>
<dbReference type="GO" id="GO:0004674">
    <property type="term" value="F:protein serine/threonine kinase activity"/>
    <property type="evidence" value="ECO:0007669"/>
    <property type="project" value="TreeGrafter"/>
</dbReference>
<dbReference type="AlphaFoldDB" id="A0A067BKE5"/>
<dbReference type="GO" id="GO:0005737">
    <property type="term" value="C:cytoplasm"/>
    <property type="evidence" value="ECO:0007669"/>
    <property type="project" value="TreeGrafter"/>
</dbReference>
<dbReference type="STRING" id="695850.A0A067BKE5"/>
<protein>
    <recommendedName>
        <fullName evidence="3">Protein kinase domain-containing protein</fullName>
    </recommendedName>
</protein>
<evidence type="ECO:0000256" key="2">
    <source>
        <dbReference type="ARBA" id="ARBA00022840"/>
    </source>
</evidence>
<dbReference type="Pfam" id="PF00069">
    <property type="entry name" value="Pkinase"/>
    <property type="match status" value="1"/>
</dbReference>
<sequence>VHLVQKLTGTDAGAYYALQCTVKATARPPAIDVSSLRHATLVPTLYRFQNRTTAFVVTPVLRGHTLRSIQKTTGLDEREVAWYLSQVFLGLAYLHAHGVAHGSLSLQNVVVTDDATAVFARTDSFVPLTASTRLADFIAFGDLLTQLLADKAILSDAAIDLLSAYTSGTTIYTSGTTIDVGHSPFFSWIAWDLMCNDAFHLDASRPIGRFLSADNGRPCTLLFEDDPTHPRVHWPNYVYPPPTATATAM</sequence>
<proteinExistence type="predicted"/>
<dbReference type="VEuPathDB" id="FungiDB:SPRG_14382"/>
<dbReference type="RefSeq" id="XP_012210330.1">
    <property type="nucleotide sequence ID" value="XM_012354940.1"/>
</dbReference>
<keyword evidence="1" id="KW-0547">Nucleotide-binding</keyword>
<dbReference type="InterPro" id="IPR011009">
    <property type="entry name" value="Kinase-like_dom_sf"/>
</dbReference>
<dbReference type="InterPro" id="IPR050629">
    <property type="entry name" value="STE20/SPS1-PAK"/>
</dbReference>
<evidence type="ECO:0000313" key="4">
    <source>
        <dbReference type="EMBL" id="KDO18949.1"/>
    </source>
</evidence>
<evidence type="ECO:0000259" key="3">
    <source>
        <dbReference type="PROSITE" id="PS50011"/>
    </source>
</evidence>
<dbReference type="SUPFAM" id="SSF56112">
    <property type="entry name" value="Protein kinase-like (PK-like)"/>
    <property type="match status" value="1"/>
</dbReference>
<dbReference type="GO" id="GO:0005524">
    <property type="term" value="F:ATP binding"/>
    <property type="evidence" value="ECO:0007669"/>
    <property type="project" value="UniProtKB-KW"/>
</dbReference>
<dbReference type="Gene3D" id="1.10.510.10">
    <property type="entry name" value="Transferase(Phosphotransferase) domain 1"/>
    <property type="match status" value="1"/>
</dbReference>
<dbReference type="GeneID" id="24136191"/>
<dbReference type="EMBL" id="KK583381">
    <property type="protein sequence ID" value="KDO18949.1"/>
    <property type="molecule type" value="Genomic_DNA"/>
</dbReference>